<dbReference type="InterPro" id="IPR023577">
    <property type="entry name" value="CYTH_domain"/>
</dbReference>
<evidence type="ECO:0000313" key="2">
    <source>
        <dbReference type="EMBL" id="EET89901.1"/>
    </source>
</evidence>
<dbReference type="InterPro" id="IPR033469">
    <property type="entry name" value="CYTH-like_dom_sf"/>
</dbReference>
<dbReference type="AlphaFoldDB" id="C7DGZ9"/>
<dbReference type="SUPFAM" id="SSF55154">
    <property type="entry name" value="CYTH-like phosphatases"/>
    <property type="match status" value="1"/>
</dbReference>
<organism evidence="2 3">
    <name type="scientific">Candidatus Micrarchaeum acidiphilum ARMAN-2</name>
    <dbReference type="NCBI Taxonomy" id="425595"/>
    <lineage>
        <taxon>Archaea</taxon>
        <taxon>Candidatus Micrarchaeota</taxon>
        <taxon>Candidatus Micrarchaeia</taxon>
        <taxon>Candidatus Micrarchaeales</taxon>
        <taxon>Candidatus Micrarchaeaceae</taxon>
        <taxon>Candidatus Micrarchaeum</taxon>
    </lineage>
</organism>
<dbReference type="Gene3D" id="2.40.320.10">
    <property type="entry name" value="Hypothetical Protein Pfu-838710-001"/>
    <property type="match status" value="1"/>
</dbReference>
<name>C7DGZ9_MICA2</name>
<sequence length="177" mass="20193">MIEIETKIIDIDKDGLIAKLEKNGAKFAGKTLQKRWVFALKKAENEDRFIRVRTDGKTATVTYKYRTGSGLANTEELETAVEDFDTAVKIFQKALGDGLYQENVRYTYIYKNAEITINEWPKLKPVAEVEAKSEREVRSAISEIGIAGRELGNISWEKVYAMHGMDLKSFKTLKFDE</sequence>
<keyword evidence="3" id="KW-1185">Reference proteome</keyword>
<protein>
    <recommendedName>
        <fullName evidence="1">CYTH domain-containing protein</fullName>
    </recommendedName>
</protein>
<accession>C7DGZ9</accession>
<dbReference type="Proteomes" id="UP000332487">
    <property type="component" value="Unassembled WGS sequence"/>
</dbReference>
<reference evidence="2 3" key="1">
    <citation type="journal article" date="2009" name="Genome Biol.">
        <title>Community-wide analysis of microbial genome sequence signatures.</title>
        <authorList>
            <person name="Dick G.J."/>
            <person name="Andersson A.F."/>
            <person name="Baker B.J."/>
            <person name="Simmons S.L."/>
            <person name="Thomas B.C."/>
            <person name="Yelton A.P."/>
            <person name="Banfield J.F."/>
        </authorList>
    </citation>
    <scope>NUCLEOTIDE SEQUENCE [LARGE SCALE GENOMIC DNA]</scope>
    <source>
        <strain evidence="2">ARMAN-2</strain>
    </source>
</reference>
<dbReference type="EMBL" id="GG697240">
    <property type="protein sequence ID" value="EET89901.1"/>
    <property type="molecule type" value="Genomic_DNA"/>
</dbReference>
<feature type="domain" description="CYTH" evidence="1">
    <location>
        <begin position="1"/>
        <end position="166"/>
    </location>
</feature>
<reference evidence="2 3" key="2">
    <citation type="journal article" date="2010" name="Proc. Natl. Acad. Sci. U.S.A.">
        <title>Enigmatic, ultrasmall, uncultivated Archaea.</title>
        <authorList>
            <person name="Baker B.J."/>
            <person name="Comolli L.R."/>
            <person name="Dick G.J."/>
            <person name="Hauser L.J."/>
            <person name="Hyatt D."/>
            <person name="Dill B.D."/>
            <person name="Land M.L."/>
            <person name="Verberkmoes N.C."/>
            <person name="Hettich R.L."/>
            <person name="Banfield J.F."/>
        </authorList>
    </citation>
    <scope>NUCLEOTIDE SEQUENCE [LARGE SCALE GENOMIC DNA]</scope>
    <source>
        <strain evidence="2">ARMAN-2</strain>
    </source>
</reference>
<evidence type="ECO:0000259" key="1">
    <source>
        <dbReference type="PROSITE" id="PS51707"/>
    </source>
</evidence>
<gene>
    <name evidence="2" type="ORF">UNLARM2_0345</name>
</gene>
<proteinExistence type="predicted"/>
<dbReference type="PROSITE" id="PS51707">
    <property type="entry name" value="CYTH"/>
    <property type="match status" value="1"/>
</dbReference>
<evidence type="ECO:0000313" key="3">
    <source>
        <dbReference type="Proteomes" id="UP000332487"/>
    </source>
</evidence>